<proteinExistence type="predicted"/>
<dbReference type="Proteomes" id="UP000321947">
    <property type="component" value="Unassembled WGS sequence"/>
</dbReference>
<gene>
    <name evidence="1" type="ORF">E5676_scaffold87G00550</name>
</gene>
<sequence length="181" mass="21345">MEEGLENDMSFNSAVEEGAWKEFIDLQYCLTYEDVLRHPADAERWKHFDYEFLEFALDPRNVRLGLTSDGFNSFGHISTVYNIWSVVLIPYNFPPWKCMKESNIFMSLLIPNRRSPGREIDVYLQPLIEELKELCSLGVRTYDSLTEYQTWLICMRDKSSFEIRGKIASMGHRRYLPDNHV</sequence>
<dbReference type="AlphaFoldDB" id="A0A5D3CBI3"/>
<name>A0A5D3CBI3_CUCMM</name>
<accession>A0A5D3CBI3</accession>
<dbReference type="EMBL" id="SSTD01012233">
    <property type="protein sequence ID" value="TYK08865.1"/>
    <property type="molecule type" value="Genomic_DNA"/>
</dbReference>
<dbReference type="InterPro" id="IPR004242">
    <property type="entry name" value="Transposase_21"/>
</dbReference>
<protein>
    <submittedName>
        <fullName evidence="1">Uncharacterized protein</fullName>
    </submittedName>
</protein>
<reference evidence="1 2" key="1">
    <citation type="submission" date="2019-08" db="EMBL/GenBank/DDBJ databases">
        <title>Draft genome sequences of two oriental melons (Cucumis melo L. var makuwa).</title>
        <authorList>
            <person name="Kwon S.-Y."/>
        </authorList>
    </citation>
    <scope>NUCLEOTIDE SEQUENCE [LARGE SCALE GENOMIC DNA]</scope>
    <source>
        <strain evidence="2">cv. Chang Bougi</strain>
        <tissue evidence="1">Leaf</tissue>
    </source>
</reference>
<organism evidence="1 2">
    <name type="scientific">Cucumis melo var. makuwa</name>
    <name type="common">Oriental melon</name>
    <dbReference type="NCBI Taxonomy" id="1194695"/>
    <lineage>
        <taxon>Eukaryota</taxon>
        <taxon>Viridiplantae</taxon>
        <taxon>Streptophyta</taxon>
        <taxon>Embryophyta</taxon>
        <taxon>Tracheophyta</taxon>
        <taxon>Spermatophyta</taxon>
        <taxon>Magnoliopsida</taxon>
        <taxon>eudicotyledons</taxon>
        <taxon>Gunneridae</taxon>
        <taxon>Pentapetalae</taxon>
        <taxon>rosids</taxon>
        <taxon>fabids</taxon>
        <taxon>Cucurbitales</taxon>
        <taxon>Cucurbitaceae</taxon>
        <taxon>Benincaseae</taxon>
        <taxon>Cucumis</taxon>
    </lineage>
</organism>
<evidence type="ECO:0000313" key="2">
    <source>
        <dbReference type="Proteomes" id="UP000321947"/>
    </source>
</evidence>
<dbReference type="Pfam" id="PF02992">
    <property type="entry name" value="Transposase_21"/>
    <property type="match status" value="1"/>
</dbReference>
<comment type="caution">
    <text evidence="1">The sequence shown here is derived from an EMBL/GenBank/DDBJ whole genome shotgun (WGS) entry which is preliminary data.</text>
</comment>
<evidence type="ECO:0000313" key="1">
    <source>
        <dbReference type="EMBL" id="TYK08865.1"/>
    </source>
</evidence>